<comment type="caution">
    <text evidence="1">The sequence shown here is derived from an EMBL/GenBank/DDBJ whole genome shotgun (WGS) entry which is preliminary data.</text>
</comment>
<evidence type="ECO:0000313" key="2">
    <source>
        <dbReference type="Proteomes" id="UP001148629"/>
    </source>
</evidence>
<keyword evidence="2" id="KW-1185">Reference proteome</keyword>
<gene>
    <name evidence="1" type="ORF">NM208_g4511</name>
</gene>
<name>A0ACC1SKH9_9HYPO</name>
<evidence type="ECO:0000313" key="1">
    <source>
        <dbReference type="EMBL" id="KAJ3541644.1"/>
    </source>
</evidence>
<reference evidence="1" key="1">
    <citation type="submission" date="2022-08" db="EMBL/GenBank/DDBJ databases">
        <title>Genome Sequence of Fusarium decemcellulare.</title>
        <authorList>
            <person name="Buettner E."/>
        </authorList>
    </citation>
    <scope>NUCLEOTIDE SEQUENCE</scope>
    <source>
        <strain evidence="1">Babe19</strain>
    </source>
</reference>
<organism evidence="1 2">
    <name type="scientific">Fusarium decemcellulare</name>
    <dbReference type="NCBI Taxonomy" id="57161"/>
    <lineage>
        <taxon>Eukaryota</taxon>
        <taxon>Fungi</taxon>
        <taxon>Dikarya</taxon>
        <taxon>Ascomycota</taxon>
        <taxon>Pezizomycotina</taxon>
        <taxon>Sordariomycetes</taxon>
        <taxon>Hypocreomycetidae</taxon>
        <taxon>Hypocreales</taxon>
        <taxon>Nectriaceae</taxon>
        <taxon>Fusarium</taxon>
        <taxon>Fusarium decemcellulare species complex</taxon>
    </lineage>
</organism>
<accession>A0ACC1SKH9</accession>
<protein>
    <submittedName>
        <fullName evidence="1">Uncharacterized protein</fullName>
    </submittedName>
</protein>
<proteinExistence type="predicted"/>
<dbReference type="EMBL" id="JANRMS010000340">
    <property type="protein sequence ID" value="KAJ3541644.1"/>
    <property type="molecule type" value="Genomic_DNA"/>
</dbReference>
<sequence>MTMSPVMLVNFSTASGASAQAILKLYDRRFGTHLRVLYGKHAPCQLEDEDAFRFFLSQGKMEPFIRELEEENKNSLIPLSASSFYDNSPDGRARYEAALWHEANEHFNNETQAYAQLIDLQGTSIPQVYAHIRLTSPGYNTNASDSRLQPETETEKYLHINGILIEVITGYNLWDLPISAAAPSDKTKWPAIIQQAVDKAYEINKRGLILKDSGPRNVMVDQSSETPFIIDLAQCYFKDRLFALWEEISLGEYERDGDDEDEDEWNPEVEYWERVRSSNNPASIGLLMTKRLLLSAELEVDINYPDYKKIINDTKRQLSDAGVAAATGTKTSIDS</sequence>
<dbReference type="Proteomes" id="UP001148629">
    <property type="component" value="Unassembled WGS sequence"/>
</dbReference>